<feature type="domain" description="FAD-binding PCMH-type" evidence="7">
    <location>
        <begin position="92"/>
        <end position="264"/>
    </location>
</feature>
<dbReference type="InterPro" id="IPR016169">
    <property type="entry name" value="FAD-bd_PCMH_sub2"/>
</dbReference>
<dbReference type="PANTHER" id="PTHR42973">
    <property type="entry name" value="BINDING OXIDOREDUCTASE, PUTATIVE (AFU_ORTHOLOGUE AFUA_1G17690)-RELATED"/>
    <property type="match status" value="1"/>
</dbReference>
<dbReference type="InterPro" id="IPR012951">
    <property type="entry name" value="BBE"/>
</dbReference>
<dbReference type="InterPro" id="IPR006094">
    <property type="entry name" value="Oxid_FAD_bind_N"/>
</dbReference>
<evidence type="ECO:0000256" key="4">
    <source>
        <dbReference type="ARBA" id="ARBA00022827"/>
    </source>
</evidence>
<dbReference type="InterPro" id="IPR036318">
    <property type="entry name" value="FAD-bd_PCMH-like_sf"/>
</dbReference>
<dbReference type="Gene3D" id="3.40.462.20">
    <property type="match status" value="1"/>
</dbReference>
<dbReference type="SUPFAM" id="SSF56176">
    <property type="entry name" value="FAD-binding/transporter-associated domain-like"/>
    <property type="match status" value="1"/>
</dbReference>
<accession>A0A2C5YP64</accession>
<dbReference type="OrthoDB" id="415825at2759"/>
<gene>
    <name evidence="8" type="ORF">CDD82_335</name>
</gene>
<sequence>MMILLPLILATGFQHAATFAGAEHQASEHQDSASCPSNAVHAIDQNPDALSLSTRSPARLLLSPAHNWSARTVIAFPGQRQFHDLTERWSVYAPPTYSAVISPATEQDLVKIVNLATRHNLSFLATGGRHGYGTTLGKLRNGLAIDLGQLDDIDIDQTAGTLTVGPGVLMGDVMLPVHDAGYQIQTSSCTTPSMIGVTLGGGITRWSGIYGLISDALTSARIVTASGQVVDVSHKSHPNLFWGLRGAGFNFGIVTRASYQLHSLPSAARSVVNLDLIFSANQTAAYFALLASYSASMPARLVISTAILWHADTNAPALRANWVYLGPEPDAQRAMAPVLQLVPLVANMSVVAWHELLSVQRFGVDAKSSVKGSLRAVYTVNVRQLEAAAFEAAFTTMAGFYAAHPGAQNSFVEFETFPNQAAASVPGNTSAYPWRDAVGNFLFVFSWNQGDSAAAQASTLVGNHLRQTFAQSSGYPHLSVYVSYAHGDEPLESIYGAEQLPRLAALKKEWDPSNVFAYNNPLPTQYQDAQRFLTPSLA</sequence>
<dbReference type="Proteomes" id="UP000224854">
    <property type="component" value="Unassembled WGS sequence"/>
</dbReference>
<evidence type="ECO:0000259" key="7">
    <source>
        <dbReference type="PROSITE" id="PS51387"/>
    </source>
</evidence>
<proteinExistence type="inferred from homology"/>
<comment type="similarity">
    <text evidence="2">Belongs to the oxygen-dependent FAD-linked oxidoreductase family.</text>
</comment>
<keyword evidence="4" id="KW-0274">FAD</keyword>
<dbReference type="Pfam" id="PF08031">
    <property type="entry name" value="BBE"/>
    <property type="match status" value="1"/>
</dbReference>
<organism evidence="8 9">
    <name type="scientific">Ophiocordyceps australis</name>
    <dbReference type="NCBI Taxonomy" id="1399860"/>
    <lineage>
        <taxon>Eukaryota</taxon>
        <taxon>Fungi</taxon>
        <taxon>Dikarya</taxon>
        <taxon>Ascomycota</taxon>
        <taxon>Pezizomycotina</taxon>
        <taxon>Sordariomycetes</taxon>
        <taxon>Hypocreomycetidae</taxon>
        <taxon>Hypocreales</taxon>
        <taxon>Ophiocordycipitaceae</taxon>
        <taxon>Ophiocordyceps</taxon>
    </lineage>
</organism>
<evidence type="ECO:0000256" key="1">
    <source>
        <dbReference type="ARBA" id="ARBA00001974"/>
    </source>
</evidence>
<dbReference type="InterPro" id="IPR050416">
    <property type="entry name" value="FAD-linked_Oxidoreductase"/>
</dbReference>
<dbReference type="Pfam" id="PF01565">
    <property type="entry name" value="FAD_binding_4"/>
    <property type="match status" value="1"/>
</dbReference>
<feature type="signal peptide" evidence="6">
    <location>
        <begin position="1"/>
        <end position="16"/>
    </location>
</feature>
<evidence type="ECO:0000256" key="3">
    <source>
        <dbReference type="ARBA" id="ARBA00022630"/>
    </source>
</evidence>
<name>A0A2C5YP64_9HYPO</name>
<feature type="chain" id="PRO_5012564346" description="FAD-binding PCMH-type domain-containing protein" evidence="6">
    <location>
        <begin position="17"/>
        <end position="538"/>
    </location>
</feature>
<keyword evidence="9" id="KW-1185">Reference proteome</keyword>
<dbReference type="Gene3D" id="3.30.465.10">
    <property type="match status" value="1"/>
</dbReference>
<evidence type="ECO:0000256" key="2">
    <source>
        <dbReference type="ARBA" id="ARBA00005466"/>
    </source>
</evidence>
<comment type="cofactor">
    <cofactor evidence="1">
        <name>FAD</name>
        <dbReference type="ChEBI" id="CHEBI:57692"/>
    </cofactor>
</comment>
<keyword evidence="3" id="KW-0285">Flavoprotein</keyword>
<dbReference type="AlphaFoldDB" id="A0A2C5YP64"/>
<dbReference type="EMBL" id="NJEU01001073">
    <property type="protein sequence ID" value="PHH68711.1"/>
    <property type="molecule type" value="Genomic_DNA"/>
</dbReference>
<keyword evidence="5" id="KW-0560">Oxidoreductase</keyword>
<comment type="caution">
    <text evidence="8">The sequence shown here is derived from an EMBL/GenBank/DDBJ whole genome shotgun (WGS) entry which is preliminary data.</text>
</comment>
<dbReference type="PROSITE" id="PS51387">
    <property type="entry name" value="FAD_PCMH"/>
    <property type="match status" value="1"/>
</dbReference>
<evidence type="ECO:0000256" key="6">
    <source>
        <dbReference type="SAM" id="SignalP"/>
    </source>
</evidence>
<reference evidence="8 9" key="1">
    <citation type="submission" date="2017-06" db="EMBL/GenBank/DDBJ databases">
        <title>Ant-infecting Ophiocordyceps genomes reveal a high diversity of potential behavioral manipulation genes and a possible major role for enterotoxins.</title>
        <authorList>
            <person name="De Bekker C."/>
            <person name="Evans H.C."/>
            <person name="Brachmann A."/>
            <person name="Hughes D.P."/>
        </authorList>
    </citation>
    <scope>NUCLEOTIDE SEQUENCE [LARGE SCALE GENOMIC DNA]</scope>
    <source>
        <strain evidence="8 9">1348a</strain>
    </source>
</reference>
<protein>
    <recommendedName>
        <fullName evidence="7">FAD-binding PCMH-type domain-containing protein</fullName>
    </recommendedName>
</protein>
<dbReference type="PANTHER" id="PTHR42973:SF9">
    <property type="entry name" value="FAD-BINDING PCMH-TYPE DOMAIN-CONTAINING PROTEIN-RELATED"/>
    <property type="match status" value="1"/>
</dbReference>
<dbReference type="GO" id="GO:0071949">
    <property type="term" value="F:FAD binding"/>
    <property type="evidence" value="ECO:0007669"/>
    <property type="project" value="InterPro"/>
</dbReference>
<evidence type="ECO:0000313" key="9">
    <source>
        <dbReference type="Proteomes" id="UP000224854"/>
    </source>
</evidence>
<keyword evidence="6" id="KW-0732">Signal</keyword>
<dbReference type="GO" id="GO:0016491">
    <property type="term" value="F:oxidoreductase activity"/>
    <property type="evidence" value="ECO:0007669"/>
    <property type="project" value="UniProtKB-KW"/>
</dbReference>
<evidence type="ECO:0000256" key="5">
    <source>
        <dbReference type="ARBA" id="ARBA00023002"/>
    </source>
</evidence>
<dbReference type="InterPro" id="IPR016166">
    <property type="entry name" value="FAD-bd_PCMH"/>
</dbReference>
<evidence type="ECO:0000313" key="8">
    <source>
        <dbReference type="EMBL" id="PHH68711.1"/>
    </source>
</evidence>